<evidence type="ECO:0000313" key="3">
    <source>
        <dbReference type="EMBL" id="CAD7699236.1"/>
    </source>
</evidence>
<evidence type="ECO:0000256" key="1">
    <source>
        <dbReference type="SAM" id="Coils"/>
    </source>
</evidence>
<sequence length="223" mass="24967">MFQEKRGLKGLFQKKVDPKELVRKWQSSLRAEARKVDRQIRDIEREEKKAKQSVKDAAKRGDMASAKTLARALVNSKKTVSQLYTNKAHMVSMQAALTEQLAVARVSGTLSKSTEVMTAINKLVKIPELMNNLQEMSKEMLKTGLIEEIVEDTLESALDSEDLEEETEAEVDKILMEVTGETLAELPQAAKPQKVAAEPVEEEPEEEGAELGEMQDRLSALRN</sequence>
<keyword evidence="4" id="KW-1185">Reference proteome</keyword>
<protein>
    <submittedName>
        <fullName evidence="3">Uncharacterized protein</fullName>
    </submittedName>
</protein>
<dbReference type="AlphaFoldDB" id="A0A8S1IVY8"/>
<accession>A0A8S1IVY8</accession>
<organism evidence="3 4">
    <name type="scientific">Ostreobium quekettii</name>
    <dbReference type="NCBI Taxonomy" id="121088"/>
    <lineage>
        <taxon>Eukaryota</taxon>
        <taxon>Viridiplantae</taxon>
        <taxon>Chlorophyta</taxon>
        <taxon>core chlorophytes</taxon>
        <taxon>Ulvophyceae</taxon>
        <taxon>TCBD clade</taxon>
        <taxon>Bryopsidales</taxon>
        <taxon>Ostreobineae</taxon>
        <taxon>Ostreobiaceae</taxon>
        <taxon>Ostreobium</taxon>
    </lineage>
</organism>
<comment type="caution">
    <text evidence="3">The sequence shown here is derived from an EMBL/GenBank/DDBJ whole genome shotgun (WGS) entry which is preliminary data.</text>
</comment>
<dbReference type="Proteomes" id="UP000708148">
    <property type="component" value="Unassembled WGS sequence"/>
</dbReference>
<reference evidence="3" key="1">
    <citation type="submission" date="2020-12" db="EMBL/GenBank/DDBJ databases">
        <authorList>
            <person name="Iha C."/>
        </authorList>
    </citation>
    <scope>NUCLEOTIDE SEQUENCE</scope>
</reference>
<proteinExistence type="predicted"/>
<gene>
    <name evidence="3" type="ORF">OSTQU699_LOCUS4595</name>
</gene>
<dbReference type="InterPro" id="IPR005024">
    <property type="entry name" value="Snf7_fam"/>
</dbReference>
<feature type="region of interest" description="Disordered" evidence="2">
    <location>
        <begin position="186"/>
        <end position="223"/>
    </location>
</feature>
<feature type="coiled-coil region" evidence="1">
    <location>
        <begin position="26"/>
        <end position="60"/>
    </location>
</feature>
<dbReference type="Pfam" id="PF03357">
    <property type="entry name" value="Snf7"/>
    <property type="match status" value="1"/>
</dbReference>
<dbReference type="OrthoDB" id="2329734at2759"/>
<dbReference type="PANTHER" id="PTHR10476">
    <property type="entry name" value="CHARGED MULTIVESICULAR BODY PROTEIN"/>
    <property type="match status" value="1"/>
</dbReference>
<keyword evidence="1" id="KW-0175">Coiled coil</keyword>
<evidence type="ECO:0000256" key="2">
    <source>
        <dbReference type="SAM" id="MobiDB-lite"/>
    </source>
</evidence>
<dbReference type="Gene3D" id="6.10.140.1230">
    <property type="match status" value="1"/>
</dbReference>
<feature type="compositionally biased region" description="Acidic residues" evidence="2">
    <location>
        <begin position="199"/>
        <end position="210"/>
    </location>
</feature>
<evidence type="ECO:0000313" key="4">
    <source>
        <dbReference type="Proteomes" id="UP000708148"/>
    </source>
</evidence>
<dbReference type="EMBL" id="CAJHUC010000976">
    <property type="protein sequence ID" value="CAD7699236.1"/>
    <property type="molecule type" value="Genomic_DNA"/>
</dbReference>
<name>A0A8S1IVY8_9CHLO</name>
<dbReference type="GO" id="GO:0007034">
    <property type="term" value="P:vacuolar transport"/>
    <property type="evidence" value="ECO:0007669"/>
    <property type="project" value="InterPro"/>
</dbReference>